<evidence type="ECO:0000313" key="2">
    <source>
        <dbReference type="EMBL" id="CAB0019968.1"/>
    </source>
</evidence>
<dbReference type="Proteomes" id="UP000479000">
    <property type="component" value="Unassembled WGS sequence"/>
</dbReference>
<evidence type="ECO:0000313" key="3">
    <source>
        <dbReference type="Proteomes" id="UP000479000"/>
    </source>
</evidence>
<proteinExistence type="predicted"/>
<accession>A0A6H5HNM9</accession>
<keyword evidence="3" id="KW-1185">Reference proteome</keyword>
<protein>
    <submittedName>
        <fullName evidence="2">Uncharacterized protein</fullName>
    </submittedName>
</protein>
<organism evidence="2 3">
    <name type="scientific">Nesidiocoris tenuis</name>
    <dbReference type="NCBI Taxonomy" id="355587"/>
    <lineage>
        <taxon>Eukaryota</taxon>
        <taxon>Metazoa</taxon>
        <taxon>Ecdysozoa</taxon>
        <taxon>Arthropoda</taxon>
        <taxon>Hexapoda</taxon>
        <taxon>Insecta</taxon>
        <taxon>Pterygota</taxon>
        <taxon>Neoptera</taxon>
        <taxon>Paraneoptera</taxon>
        <taxon>Hemiptera</taxon>
        <taxon>Heteroptera</taxon>
        <taxon>Panheteroptera</taxon>
        <taxon>Cimicomorpha</taxon>
        <taxon>Miridae</taxon>
        <taxon>Dicyphina</taxon>
        <taxon>Nesidiocoris</taxon>
    </lineage>
</organism>
<dbReference type="AlphaFoldDB" id="A0A6H5HNM9"/>
<name>A0A6H5HNM9_9HEMI</name>
<dbReference type="EMBL" id="CADCXU010034728">
    <property type="protein sequence ID" value="CAB0019968.1"/>
    <property type="molecule type" value="Genomic_DNA"/>
</dbReference>
<gene>
    <name evidence="2" type="ORF">NTEN_LOCUS23593</name>
</gene>
<reference evidence="2 3" key="1">
    <citation type="submission" date="2020-02" db="EMBL/GenBank/DDBJ databases">
        <authorList>
            <person name="Ferguson B K."/>
        </authorList>
    </citation>
    <scope>NUCLEOTIDE SEQUENCE [LARGE SCALE GENOMIC DNA]</scope>
</reference>
<sequence>MVCKRRKRVPTEFKRVKLHFRFTSCLTLSPSLGISHDSAHPRGSRSPKPPPTPRKTPEEACDASFKQLNRKSRWSCLGNRMWRTNGKAESFREICAPGSGVLITIRIKPDLMIMAICCGIRR</sequence>
<evidence type="ECO:0000256" key="1">
    <source>
        <dbReference type="SAM" id="MobiDB-lite"/>
    </source>
</evidence>
<feature type="region of interest" description="Disordered" evidence="1">
    <location>
        <begin position="29"/>
        <end position="62"/>
    </location>
</feature>